<dbReference type="SUPFAM" id="SSF47384">
    <property type="entry name" value="Homodimeric domain of signal transducing histidine kinase"/>
    <property type="match status" value="1"/>
</dbReference>
<dbReference type="InterPro" id="IPR005467">
    <property type="entry name" value="His_kinase_dom"/>
</dbReference>
<dbReference type="Pfam" id="PF00512">
    <property type="entry name" value="HisKA"/>
    <property type="match status" value="1"/>
</dbReference>
<dbReference type="PRINTS" id="PR00344">
    <property type="entry name" value="BCTRLSENSOR"/>
</dbReference>
<evidence type="ECO:0000256" key="1">
    <source>
        <dbReference type="ARBA" id="ARBA00000085"/>
    </source>
</evidence>
<dbReference type="InterPro" id="IPR003594">
    <property type="entry name" value="HATPase_dom"/>
</dbReference>
<dbReference type="PANTHER" id="PTHR43547:SF2">
    <property type="entry name" value="HYBRID SIGNAL TRANSDUCTION HISTIDINE KINASE C"/>
    <property type="match status" value="1"/>
</dbReference>
<evidence type="ECO:0000256" key="2">
    <source>
        <dbReference type="ARBA" id="ARBA00012438"/>
    </source>
</evidence>
<dbReference type="InterPro" id="IPR036890">
    <property type="entry name" value="HATPase_C_sf"/>
</dbReference>
<dbReference type="Gene3D" id="1.10.287.130">
    <property type="match status" value="1"/>
</dbReference>
<comment type="caution">
    <text evidence="8">The sequence shown here is derived from an EMBL/GenBank/DDBJ whole genome shotgun (WGS) entry which is preliminary data.</text>
</comment>
<dbReference type="SMART" id="SM00387">
    <property type="entry name" value="HATPase_c"/>
    <property type="match status" value="1"/>
</dbReference>
<accession>A0A7C9BKQ1</accession>
<keyword evidence="4" id="KW-0808">Transferase</keyword>
<evidence type="ECO:0000313" key="8">
    <source>
        <dbReference type="EMBL" id="MPR34955.1"/>
    </source>
</evidence>
<dbReference type="CDD" id="cd00082">
    <property type="entry name" value="HisKA"/>
    <property type="match status" value="1"/>
</dbReference>
<dbReference type="FunFam" id="3.30.565.10:FF:000006">
    <property type="entry name" value="Sensor histidine kinase WalK"/>
    <property type="match status" value="1"/>
</dbReference>
<dbReference type="Gene3D" id="3.30.565.10">
    <property type="entry name" value="Histidine kinase-like ATPase, C-terminal domain"/>
    <property type="match status" value="1"/>
</dbReference>
<evidence type="ECO:0000256" key="4">
    <source>
        <dbReference type="ARBA" id="ARBA00022679"/>
    </source>
</evidence>
<dbReference type="PROSITE" id="PS50109">
    <property type="entry name" value="HIS_KIN"/>
    <property type="match status" value="1"/>
</dbReference>
<keyword evidence="5" id="KW-0418">Kinase</keyword>
<keyword evidence="9" id="KW-1185">Reference proteome</keyword>
<dbReference type="EC" id="2.7.13.3" evidence="2"/>
<dbReference type="Proteomes" id="UP000479293">
    <property type="component" value="Unassembled WGS sequence"/>
</dbReference>
<dbReference type="InterPro" id="IPR036097">
    <property type="entry name" value="HisK_dim/P_sf"/>
</dbReference>
<evidence type="ECO:0000256" key="6">
    <source>
        <dbReference type="SAM" id="Phobius"/>
    </source>
</evidence>
<keyword evidence="6" id="KW-1133">Transmembrane helix</keyword>
<evidence type="ECO:0000256" key="5">
    <source>
        <dbReference type="ARBA" id="ARBA00022777"/>
    </source>
</evidence>
<feature type="domain" description="Histidine kinase" evidence="7">
    <location>
        <begin position="320"/>
        <end position="539"/>
    </location>
</feature>
<keyword evidence="6" id="KW-0472">Membrane</keyword>
<evidence type="ECO:0000259" key="7">
    <source>
        <dbReference type="PROSITE" id="PS50109"/>
    </source>
</evidence>
<gene>
    <name evidence="8" type="ORF">GBK04_16735</name>
</gene>
<keyword evidence="6" id="KW-0812">Transmembrane</keyword>
<comment type="catalytic activity">
    <reaction evidence="1">
        <text>ATP + protein L-histidine = ADP + protein N-phospho-L-histidine.</text>
        <dbReference type="EC" id="2.7.13.3"/>
    </reaction>
</comment>
<dbReference type="SUPFAM" id="SSF55874">
    <property type="entry name" value="ATPase domain of HSP90 chaperone/DNA topoisomerase II/histidine kinase"/>
    <property type="match status" value="1"/>
</dbReference>
<reference evidence="8 9" key="1">
    <citation type="submission" date="2019-10" db="EMBL/GenBank/DDBJ databases">
        <title>Draft Genome Sequence of Cytophagaceae sp. SJW1-29.</title>
        <authorList>
            <person name="Choi A."/>
        </authorList>
    </citation>
    <scope>NUCLEOTIDE SEQUENCE [LARGE SCALE GENOMIC DNA]</scope>
    <source>
        <strain evidence="8 9">SJW1-29</strain>
    </source>
</reference>
<dbReference type="SMART" id="SM00388">
    <property type="entry name" value="HisKA"/>
    <property type="match status" value="1"/>
</dbReference>
<dbReference type="EMBL" id="WHLY01000002">
    <property type="protein sequence ID" value="MPR34955.1"/>
    <property type="molecule type" value="Genomic_DNA"/>
</dbReference>
<dbReference type="InterPro" id="IPR003661">
    <property type="entry name" value="HisK_dim/P_dom"/>
</dbReference>
<protein>
    <recommendedName>
        <fullName evidence="2">histidine kinase</fullName>
        <ecNumber evidence="2">2.7.13.3</ecNumber>
    </recommendedName>
</protein>
<keyword evidence="3" id="KW-0597">Phosphoprotein</keyword>
<evidence type="ECO:0000256" key="3">
    <source>
        <dbReference type="ARBA" id="ARBA00022553"/>
    </source>
</evidence>
<evidence type="ECO:0000313" key="9">
    <source>
        <dbReference type="Proteomes" id="UP000479293"/>
    </source>
</evidence>
<dbReference type="AlphaFoldDB" id="A0A7C9BKQ1"/>
<sequence>MKNSRRRIVPAVLMAASLVLLAAFQAFWLRKEYFEQKNLLQKEAFLLFQSTVQALEDSVLQQKVSVSFREQKVEEKKGSSLKKRGTVPQKSDTLLFFKRRTAAPTDFHEAFSDLQAREMKIFKSRDSSGDSLTGTLPARRVFVRDSAGYTNIEVRIMASTDKLDSVKQMMVGVLKPIQSRILSQREDSSVTTSPPGHRFVIRLGNDSLKLGDLRTGYAQRLQKANLNLPFTVRRSPGPSADSLAGTLPSLSVMTSSSMPMGSKYSASLAEYRSYLFRKVMPQILVSVFLLAITALAFAVIYRTMQRQQRLMALKNDFISNVTHELKTPIATVSVALEALQNFGAARDPEKIREYLAVSKTELDRLAMLVDKVLKIAQQEQHSLTLSPEQLDMDQLVQQVLHTMKPQFEKYGAQYRYERDGEEFCLTADRVHLTHVLYNLLDNALKYSQGAPEITVRLGRQSGYLRLEVADRGMGISEAYRHKIFEKFFRVPTGNTHDVKGYGLGLSYAASVLKAHRGRIEVESELEQGSRFMLFLPLTPSQVSSYSVPPTHDPHQTTVR</sequence>
<dbReference type="PANTHER" id="PTHR43547">
    <property type="entry name" value="TWO-COMPONENT HISTIDINE KINASE"/>
    <property type="match status" value="1"/>
</dbReference>
<organism evidence="8 9">
    <name type="scientific">Salmonirosea aquatica</name>
    <dbReference type="NCBI Taxonomy" id="2654236"/>
    <lineage>
        <taxon>Bacteria</taxon>
        <taxon>Pseudomonadati</taxon>
        <taxon>Bacteroidota</taxon>
        <taxon>Cytophagia</taxon>
        <taxon>Cytophagales</taxon>
        <taxon>Spirosomataceae</taxon>
        <taxon>Salmonirosea</taxon>
    </lineage>
</organism>
<name>A0A7C9BKQ1_9BACT</name>
<dbReference type="Pfam" id="PF02518">
    <property type="entry name" value="HATPase_c"/>
    <property type="match status" value="1"/>
</dbReference>
<dbReference type="GO" id="GO:0000155">
    <property type="term" value="F:phosphorelay sensor kinase activity"/>
    <property type="evidence" value="ECO:0007669"/>
    <property type="project" value="InterPro"/>
</dbReference>
<feature type="transmembrane region" description="Helical" evidence="6">
    <location>
        <begin position="283"/>
        <end position="301"/>
    </location>
</feature>
<dbReference type="InterPro" id="IPR004358">
    <property type="entry name" value="Sig_transdc_His_kin-like_C"/>
</dbReference>
<dbReference type="RefSeq" id="WP_152761602.1">
    <property type="nucleotide sequence ID" value="NZ_WHLY01000002.1"/>
</dbReference>
<proteinExistence type="predicted"/>